<dbReference type="PANTHER" id="PTHR46951">
    <property type="entry name" value="BED-TYPE DOMAIN-CONTAINING PROTEIN"/>
    <property type="match status" value="1"/>
</dbReference>
<protein>
    <recommendedName>
        <fullName evidence="7">BED-type domain-containing protein</fullName>
    </recommendedName>
</protein>
<evidence type="ECO:0000256" key="4">
    <source>
        <dbReference type="PROSITE-ProRule" id="PRU00027"/>
    </source>
</evidence>
<reference evidence="8 9" key="1">
    <citation type="journal article" date="2016" name="Sci. Rep.">
        <title>The Dendrobium catenatum Lindl. genome sequence provides insights into polysaccharide synthase, floral development and adaptive evolution.</title>
        <authorList>
            <person name="Zhang G.Q."/>
            <person name="Xu Q."/>
            <person name="Bian C."/>
            <person name="Tsai W.C."/>
            <person name="Yeh C.M."/>
            <person name="Liu K.W."/>
            <person name="Yoshida K."/>
            <person name="Zhang L.S."/>
            <person name="Chang S.B."/>
            <person name="Chen F."/>
            <person name="Shi Y."/>
            <person name="Su Y.Y."/>
            <person name="Zhang Y.Q."/>
            <person name="Chen L.J."/>
            <person name="Yin Y."/>
            <person name="Lin M."/>
            <person name="Huang H."/>
            <person name="Deng H."/>
            <person name="Wang Z.W."/>
            <person name="Zhu S.L."/>
            <person name="Zhao X."/>
            <person name="Deng C."/>
            <person name="Niu S.C."/>
            <person name="Huang J."/>
            <person name="Wang M."/>
            <person name="Liu G.H."/>
            <person name="Yang H.J."/>
            <person name="Xiao X.J."/>
            <person name="Hsiao Y.Y."/>
            <person name="Wu W.L."/>
            <person name="Chen Y.Y."/>
            <person name="Mitsuda N."/>
            <person name="Ohme-Takagi M."/>
            <person name="Luo Y.B."/>
            <person name="Van de Peer Y."/>
            <person name="Liu Z.J."/>
        </authorList>
    </citation>
    <scope>NUCLEOTIDE SEQUENCE [LARGE SCALE GENOMIC DNA]</scope>
    <source>
        <tissue evidence="8">The whole plant</tissue>
    </source>
</reference>
<keyword evidence="1" id="KW-0479">Metal-binding</keyword>
<keyword evidence="2 4" id="KW-0863">Zinc-finger</keyword>
<organism evidence="8 9">
    <name type="scientific">Dendrobium catenatum</name>
    <dbReference type="NCBI Taxonomy" id="906689"/>
    <lineage>
        <taxon>Eukaryota</taxon>
        <taxon>Viridiplantae</taxon>
        <taxon>Streptophyta</taxon>
        <taxon>Embryophyta</taxon>
        <taxon>Tracheophyta</taxon>
        <taxon>Spermatophyta</taxon>
        <taxon>Magnoliopsida</taxon>
        <taxon>Liliopsida</taxon>
        <taxon>Asparagales</taxon>
        <taxon>Orchidaceae</taxon>
        <taxon>Epidendroideae</taxon>
        <taxon>Malaxideae</taxon>
        <taxon>Dendrobiinae</taxon>
        <taxon>Dendrobium</taxon>
    </lineage>
</organism>
<feature type="coiled-coil region" evidence="5">
    <location>
        <begin position="77"/>
        <end position="104"/>
    </location>
</feature>
<dbReference type="GO" id="GO:0008270">
    <property type="term" value="F:zinc ion binding"/>
    <property type="evidence" value="ECO:0007669"/>
    <property type="project" value="UniProtKB-KW"/>
</dbReference>
<feature type="compositionally biased region" description="Polar residues" evidence="6">
    <location>
        <begin position="117"/>
        <end position="126"/>
    </location>
</feature>
<keyword evidence="3" id="KW-0862">Zinc</keyword>
<evidence type="ECO:0000313" key="8">
    <source>
        <dbReference type="EMBL" id="PKU73717.1"/>
    </source>
</evidence>
<feature type="domain" description="BED-type" evidence="7">
    <location>
        <begin position="17"/>
        <end position="76"/>
    </location>
</feature>
<dbReference type="GO" id="GO:0003677">
    <property type="term" value="F:DNA binding"/>
    <property type="evidence" value="ECO:0007669"/>
    <property type="project" value="InterPro"/>
</dbReference>
<name>A0A2I0WDH7_9ASPA</name>
<evidence type="ECO:0000256" key="2">
    <source>
        <dbReference type="ARBA" id="ARBA00022771"/>
    </source>
</evidence>
<keyword evidence="9" id="KW-1185">Reference proteome</keyword>
<reference evidence="8 9" key="2">
    <citation type="journal article" date="2017" name="Nature">
        <title>The Apostasia genome and the evolution of orchids.</title>
        <authorList>
            <person name="Zhang G.Q."/>
            <person name="Liu K.W."/>
            <person name="Li Z."/>
            <person name="Lohaus R."/>
            <person name="Hsiao Y.Y."/>
            <person name="Niu S.C."/>
            <person name="Wang J.Y."/>
            <person name="Lin Y.C."/>
            <person name="Xu Q."/>
            <person name="Chen L.J."/>
            <person name="Yoshida K."/>
            <person name="Fujiwara S."/>
            <person name="Wang Z.W."/>
            <person name="Zhang Y.Q."/>
            <person name="Mitsuda N."/>
            <person name="Wang M."/>
            <person name="Liu G.H."/>
            <person name="Pecoraro L."/>
            <person name="Huang H.X."/>
            <person name="Xiao X.J."/>
            <person name="Lin M."/>
            <person name="Wu X.Y."/>
            <person name="Wu W.L."/>
            <person name="Chen Y.Y."/>
            <person name="Chang S.B."/>
            <person name="Sakamoto S."/>
            <person name="Ohme-Takagi M."/>
            <person name="Yagi M."/>
            <person name="Zeng S.J."/>
            <person name="Shen C.Y."/>
            <person name="Yeh C.M."/>
            <person name="Luo Y.B."/>
            <person name="Tsai W.C."/>
            <person name="Van de Peer Y."/>
            <person name="Liu Z.J."/>
        </authorList>
    </citation>
    <scope>NUCLEOTIDE SEQUENCE [LARGE SCALE GENOMIC DNA]</scope>
    <source>
        <tissue evidence="8">The whole plant</tissue>
    </source>
</reference>
<dbReference type="PROSITE" id="PS50808">
    <property type="entry name" value="ZF_BED"/>
    <property type="match status" value="1"/>
</dbReference>
<evidence type="ECO:0000256" key="6">
    <source>
        <dbReference type="SAM" id="MobiDB-lite"/>
    </source>
</evidence>
<dbReference type="EMBL" id="KZ502729">
    <property type="protein sequence ID" value="PKU73717.1"/>
    <property type="molecule type" value="Genomic_DNA"/>
</dbReference>
<evidence type="ECO:0000256" key="5">
    <source>
        <dbReference type="SAM" id="Coils"/>
    </source>
</evidence>
<dbReference type="AlphaFoldDB" id="A0A2I0WDH7"/>
<accession>A0A2I0WDH7</accession>
<evidence type="ECO:0000256" key="1">
    <source>
        <dbReference type="ARBA" id="ARBA00022723"/>
    </source>
</evidence>
<dbReference type="Pfam" id="PF02892">
    <property type="entry name" value="zf-BED"/>
    <property type="match status" value="1"/>
</dbReference>
<dbReference type="Proteomes" id="UP000233837">
    <property type="component" value="Unassembled WGS sequence"/>
</dbReference>
<evidence type="ECO:0000256" key="3">
    <source>
        <dbReference type="ARBA" id="ARBA00022833"/>
    </source>
</evidence>
<sequence length="157" mass="17877">MDQQNNQSAHSTQSVREKVDIAWNHFTECKTTDGKKQYKCLHCGIIYKGGGIHRMKQHLAGIKGNIASCKKVPHDIRYQMQQNLNEISKKKQQAQQDLSQIDDLLGEDPVEEERGSCSVTKPQSSDIHGKGLDKGKRKIDEIDNFLHLEQNRDLNLP</sequence>
<gene>
    <name evidence="8" type="ORF">MA16_Dca013298</name>
</gene>
<proteinExistence type="predicted"/>
<keyword evidence="5" id="KW-0175">Coiled coil</keyword>
<evidence type="ECO:0000313" key="9">
    <source>
        <dbReference type="Proteomes" id="UP000233837"/>
    </source>
</evidence>
<evidence type="ECO:0000259" key="7">
    <source>
        <dbReference type="PROSITE" id="PS50808"/>
    </source>
</evidence>
<dbReference type="InterPro" id="IPR003656">
    <property type="entry name" value="Znf_BED"/>
</dbReference>
<feature type="region of interest" description="Disordered" evidence="6">
    <location>
        <begin position="107"/>
        <end position="134"/>
    </location>
</feature>
<dbReference type="PANTHER" id="PTHR46951:SF2">
    <property type="entry name" value="BED-TYPE DOMAIN-CONTAINING PROTEIN"/>
    <property type="match status" value="1"/>
</dbReference>